<comment type="similarity">
    <text evidence="4 20">In the C-terminal section; belongs to the transferase hexapeptide repeat family.</text>
</comment>
<dbReference type="PROSITE" id="PS00101">
    <property type="entry name" value="HEXAPEP_TRANSFERASES"/>
    <property type="match status" value="1"/>
</dbReference>
<organism evidence="22 23">
    <name type="scientific">Ligaoa zhengdingensis</name>
    <dbReference type="NCBI Taxonomy" id="2763658"/>
    <lineage>
        <taxon>Bacteria</taxon>
        <taxon>Bacillati</taxon>
        <taxon>Bacillota</taxon>
        <taxon>Clostridia</taxon>
        <taxon>Eubacteriales</taxon>
        <taxon>Oscillospiraceae</taxon>
        <taxon>Ligaoa</taxon>
    </lineage>
</organism>
<sequence length="459" mass="49257">MQKVCAVVLCAGDGKRMKSSRPKVMCEVLFKPMIHWITDALREAGIDDLCLVCSDRSDEVQKAVPGVEIAIQYERRGTGHAVMQARDYLTRRRGGDCVVLCGDAPFLSAEVIERSYRHHKEGGNAMTVITAELADPFGYGRIVRDSRTGLVRGIVEQADTDSATAPIREVNSGAYWFQIDYLLDALGALTTDNRQGEYYLTDTVTYGARRGLPVGGFQADPDVILGANDRAGLLRLNEVARARTLQAALQNGVEVLVSDGVIIGADVTVGPDTRILPGTILRGRVTIGSGCTIGPNTLIENSTVGDNTTVNACQVFDSEIGSSVRLGPFSYVRPGCKIKDNAKIGDFVELKNTVIGERTSVAHLSYLGDAELGQRINMGGGIIICNYDGKHKYRTVIEDDAFVGCNTNLVAPVTVEAGAYVAAGSTITETVPAGSLSIARARQVNKEGWRGDPRGGSRE</sequence>
<feature type="region of interest" description="Linker" evidence="20">
    <location>
        <begin position="231"/>
        <end position="251"/>
    </location>
</feature>
<evidence type="ECO:0000256" key="9">
    <source>
        <dbReference type="ARBA" id="ARBA00022723"/>
    </source>
</evidence>
<dbReference type="RefSeq" id="WP_249283383.1">
    <property type="nucleotide sequence ID" value="NZ_JACRST010000017.1"/>
</dbReference>
<evidence type="ECO:0000256" key="7">
    <source>
        <dbReference type="ARBA" id="ARBA00022679"/>
    </source>
</evidence>
<dbReference type="SUPFAM" id="SSF51161">
    <property type="entry name" value="Trimeric LpxA-like enzymes"/>
    <property type="match status" value="1"/>
</dbReference>
<dbReference type="Gene3D" id="2.160.10.10">
    <property type="entry name" value="Hexapeptide repeat proteins"/>
    <property type="match status" value="1"/>
</dbReference>
<evidence type="ECO:0000256" key="12">
    <source>
        <dbReference type="ARBA" id="ARBA00022960"/>
    </source>
</evidence>
<dbReference type="Pfam" id="PF00132">
    <property type="entry name" value="Hexapep"/>
    <property type="match status" value="2"/>
</dbReference>
<dbReference type="PANTHER" id="PTHR43584:SF3">
    <property type="entry name" value="BIFUNCTIONAL PROTEIN GLMU"/>
    <property type="match status" value="1"/>
</dbReference>
<comment type="caution">
    <text evidence="22">The sequence shown here is derived from an EMBL/GenBank/DDBJ whole genome shotgun (WGS) entry which is preliminary data.</text>
</comment>
<feature type="binding site" evidence="20">
    <location>
        <position position="366"/>
    </location>
    <ligand>
        <name>UDP-N-acetyl-alpha-D-glucosamine</name>
        <dbReference type="ChEBI" id="CHEBI:57705"/>
    </ligand>
</feature>
<dbReference type="Gene3D" id="3.90.550.10">
    <property type="entry name" value="Spore Coat Polysaccharide Biosynthesis Protein SpsA, Chain A"/>
    <property type="match status" value="1"/>
</dbReference>
<evidence type="ECO:0000256" key="14">
    <source>
        <dbReference type="ARBA" id="ARBA00023268"/>
    </source>
</evidence>
<comment type="pathway">
    <text evidence="2 20">Nucleotide-sugar biosynthesis; UDP-N-acetyl-alpha-D-glucosamine biosynthesis; N-acetyl-alpha-D-glucosamine 1-phosphate from alpha-D-glucosamine 6-phosphate (route II): step 2/2.</text>
</comment>
<dbReference type="GO" id="GO:0009245">
    <property type="term" value="P:lipid A biosynthetic process"/>
    <property type="evidence" value="ECO:0007669"/>
    <property type="project" value="UniProtKB-UniRule"/>
</dbReference>
<dbReference type="SUPFAM" id="SSF53448">
    <property type="entry name" value="Nucleotide-diphospho-sugar transferases"/>
    <property type="match status" value="1"/>
</dbReference>
<dbReference type="GO" id="GO:0009252">
    <property type="term" value="P:peptidoglycan biosynthetic process"/>
    <property type="evidence" value="ECO:0007669"/>
    <property type="project" value="UniProtKB-UniRule"/>
</dbReference>
<feature type="region of interest" description="N-acetyltransferase" evidence="20">
    <location>
        <begin position="252"/>
        <end position="459"/>
    </location>
</feature>
<evidence type="ECO:0000256" key="4">
    <source>
        <dbReference type="ARBA" id="ARBA00007707"/>
    </source>
</evidence>
<comment type="cofactor">
    <cofactor evidence="20">
        <name>Mg(2+)</name>
        <dbReference type="ChEBI" id="CHEBI:18420"/>
    </cofactor>
    <text evidence="20">Binds 1 Mg(2+) ion per subunit.</text>
</comment>
<feature type="binding site" evidence="20">
    <location>
        <position position="423"/>
    </location>
    <ligand>
        <name>acetyl-CoA</name>
        <dbReference type="ChEBI" id="CHEBI:57288"/>
    </ligand>
</feature>
<comment type="pathway">
    <text evidence="3 20">Nucleotide-sugar biosynthesis; UDP-N-acetyl-alpha-D-glucosamine biosynthesis; UDP-N-acetyl-alpha-D-glucosamine from N-acetyl-alpha-D-glucosamine 1-phosphate: step 1/1.</text>
</comment>
<evidence type="ECO:0000256" key="11">
    <source>
        <dbReference type="ARBA" id="ARBA00022842"/>
    </source>
</evidence>
<evidence type="ECO:0000256" key="20">
    <source>
        <dbReference type="HAMAP-Rule" id="MF_01631"/>
    </source>
</evidence>
<dbReference type="GO" id="GO:0016020">
    <property type="term" value="C:membrane"/>
    <property type="evidence" value="ECO:0007669"/>
    <property type="project" value="GOC"/>
</dbReference>
<dbReference type="InterPro" id="IPR018357">
    <property type="entry name" value="Hexapep_transf_CS"/>
</dbReference>
<dbReference type="Pfam" id="PF00483">
    <property type="entry name" value="NTP_transferase"/>
    <property type="match status" value="1"/>
</dbReference>
<dbReference type="InterPro" id="IPR038009">
    <property type="entry name" value="GlmU_C_LbH"/>
</dbReference>
<dbReference type="CDD" id="cd03353">
    <property type="entry name" value="LbH_GlmU_C"/>
    <property type="match status" value="1"/>
</dbReference>
<comment type="catalytic activity">
    <reaction evidence="17 20">
        <text>alpha-D-glucosamine 1-phosphate + acetyl-CoA = N-acetyl-alpha-D-glucosamine 1-phosphate + CoA + H(+)</text>
        <dbReference type="Rhea" id="RHEA:13725"/>
        <dbReference type="ChEBI" id="CHEBI:15378"/>
        <dbReference type="ChEBI" id="CHEBI:57287"/>
        <dbReference type="ChEBI" id="CHEBI:57288"/>
        <dbReference type="ChEBI" id="CHEBI:57776"/>
        <dbReference type="ChEBI" id="CHEBI:58516"/>
        <dbReference type="EC" id="2.3.1.157"/>
    </reaction>
</comment>
<evidence type="ECO:0000256" key="19">
    <source>
        <dbReference type="ARBA" id="ARBA00049628"/>
    </source>
</evidence>
<dbReference type="InterPro" id="IPR001451">
    <property type="entry name" value="Hexapep"/>
</dbReference>
<evidence type="ECO:0000256" key="3">
    <source>
        <dbReference type="ARBA" id="ARBA00005208"/>
    </source>
</evidence>
<keyword evidence="12 20" id="KW-0133">Cell shape</keyword>
<keyword evidence="9 20" id="KW-0479">Metal-binding</keyword>
<evidence type="ECO:0000256" key="17">
    <source>
        <dbReference type="ARBA" id="ARBA00048247"/>
    </source>
</evidence>
<gene>
    <name evidence="20 22" type="primary">glmU</name>
    <name evidence="22" type="ORF">H8711_10425</name>
</gene>
<keyword evidence="13 20" id="KW-0573">Peptidoglycan synthesis</keyword>
<feature type="binding site" evidence="20">
    <location>
        <position position="156"/>
    </location>
    <ligand>
        <name>UDP-N-acetyl-alpha-D-glucosamine</name>
        <dbReference type="ChEBI" id="CHEBI:57705"/>
    </ligand>
</feature>
<dbReference type="NCBIfam" id="TIGR01173">
    <property type="entry name" value="glmU"/>
    <property type="match status" value="1"/>
</dbReference>
<dbReference type="Proteomes" id="UP000653127">
    <property type="component" value="Unassembled WGS sequence"/>
</dbReference>
<feature type="binding site" evidence="20">
    <location>
        <position position="228"/>
    </location>
    <ligand>
        <name>Mg(2+)</name>
        <dbReference type="ChEBI" id="CHEBI:18420"/>
    </ligand>
</feature>
<keyword evidence="6 20" id="KW-0963">Cytoplasm</keyword>
<reference evidence="22" key="1">
    <citation type="submission" date="2020-08" db="EMBL/GenBank/DDBJ databases">
        <title>Genome public.</title>
        <authorList>
            <person name="Liu C."/>
            <person name="Sun Q."/>
        </authorList>
    </citation>
    <scope>NUCLEOTIDE SEQUENCE</scope>
    <source>
        <strain evidence="22">NSJ-31</strain>
    </source>
</reference>
<dbReference type="EC" id="2.7.7.23" evidence="20"/>
<feature type="region of interest" description="Pyrophosphorylase" evidence="20">
    <location>
        <begin position="1"/>
        <end position="230"/>
    </location>
</feature>
<name>A0A926I4F0_9FIRM</name>
<keyword evidence="14 20" id="KW-0511">Multifunctional enzyme</keyword>
<feature type="binding site" evidence="20">
    <location>
        <position position="171"/>
    </location>
    <ligand>
        <name>UDP-N-acetyl-alpha-D-glucosamine</name>
        <dbReference type="ChEBI" id="CHEBI:57705"/>
    </ligand>
</feature>
<dbReference type="EMBL" id="JACRST010000017">
    <property type="protein sequence ID" value="MBC8547339.1"/>
    <property type="molecule type" value="Genomic_DNA"/>
</dbReference>
<evidence type="ECO:0000256" key="10">
    <source>
        <dbReference type="ARBA" id="ARBA00022737"/>
    </source>
</evidence>
<dbReference type="EC" id="2.3.1.157" evidence="20"/>
<feature type="domain" description="Nucleotidyl transferase" evidence="21">
    <location>
        <begin position="6"/>
        <end position="213"/>
    </location>
</feature>
<dbReference type="InterPro" id="IPR011004">
    <property type="entry name" value="Trimer_LpxA-like_sf"/>
</dbReference>
<feature type="binding site" evidence="20">
    <location>
        <position position="440"/>
    </location>
    <ligand>
        <name>acetyl-CoA</name>
        <dbReference type="ChEBI" id="CHEBI:57288"/>
    </ligand>
</feature>
<dbReference type="InterPro" id="IPR005835">
    <property type="entry name" value="NTP_transferase_dom"/>
</dbReference>
<dbReference type="GO" id="GO:0000902">
    <property type="term" value="P:cell morphogenesis"/>
    <property type="evidence" value="ECO:0007669"/>
    <property type="project" value="UniProtKB-UniRule"/>
</dbReference>
<proteinExistence type="inferred from homology"/>
<dbReference type="GO" id="GO:0003977">
    <property type="term" value="F:UDP-N-acetylglucosamine diphosphorylase activity"/>
    <property type="evidence" value="ECO:0007669"/>
    <property type="project" value="UniProtKB-UniRule"/>
</dbReference>
<feature type="binding site" evidence="20">
    <location>
        <position position="228"/>
    </location>
    <ligand>
        <name>UDP-N-acetyl-alpha-D-glucosamine</name>
        <dbReference type="ChEBI" id="CHEBI:57705"/>
    </ligand>
</feature>
<dbReference type="Pfam" id="PF14602">
    <property type="entry name" value="Hexapep_2"/>
    <property type="match status" value="1"/>
</dbReference>
<evidence type="ECO:0000256" key="13">
    <source>
        <dbReference type="ARBA" id="ARBA00022984"/>
    </source>
</evidence>
<keyword evidence="15 20" id="KW-0012">Acyltransferase</keyword>
<dbReference type="CDD" id="cd02540">
    <property type="entry name" value="GT2_GlmU_N_bac"/>
    <property type="match status" value="1"/>
</dbReference>
<evidence type="ECO:0000256" key="6">
    <source>
        <dbReference type="ARBA" id="ARBA00022490"/>
    </source>
</evidence>
<feature type="binding site" evidence="20">
    <location>
        <position position="333"/>
    </location>
    <ligand>
        <name>UDP-N-acetyl-alpha-D-glucosamine</name>
        <dbReference type="ChEBI" id="CHEBI:57705"/>
    </ligand>
</feature>
<dbReference type="HAMAP" id="MF_01631">
    <property type="entry name" value="GlmU"/>
    <property type="match status" value="1"/>
</dbReference>
<feature type="binding site" evidence="20">
    <location>
        <position position="377"/>
    </location>
    <ligand>
        <name>UDP-N-acetyl-alpha-D-glucosamine</name>
        <dbReference type="ChEBI" id="CHEBI:57705"/>
    </ligand>
</feature>
<keyword evidence="23" id="KW-1185">Reference proteome</keyword>
<feature type="binding site" evidence="20">
    <location>
        <begin position="77"/>
        <end position="78"/>
    </location>
    <ligand>
        <name>UDP-N-acetyl-alpha-D-glucosamine</name>
        <dbReference type="ChEBI" id="CHEBI:57705"/>
    </ligand>
</feature>
<feature type="binding site" evidence="20">
    <location>
        <position position="351"/>
    </location>
    <ligand>
        <name>UDP-N-acetyl-alpha-D-glucosamine</name>
        <dbReference type="ChEBI" id="CHEBI:57705"/>
    </ligand>
</feature>
<dbReference type="GO" id="GO:0019134">
    <property type="term" value="F:glucosamine-1-phosphate N-acetyltransferase activity"/>
    <property type="evidence" value="ECO:0007669"/>
    <property type="project" value="UniProtKB-UniRule"/>
</dbReference>
<evidence type="ECO:0000256" key="8">
    <source>
        <dbReference type="ARBA" id="ARBA00022695"/>
    </source>
</evidence>
<dbReference type="GO" id="GO:0008360">
    <property type="term" value="P:regulation of cell shape"/>
    <property type="evidence" value="ECO:0007669"/>
    <property type="project" value="UniProtKB-KW"/>
</dbReference>
<dbReference type="AlphaFoldDB" id="A0A926I4F0"/>
<keyword evidence="10 20" id="KW-0677">Repeat</keyword>
<comment type="caution">
    <text evidence="20">Lacks conserved residue(s) required for the propagation of feature annotation.</text>
</comment>
<evidence type="ECO:0000256" key="18">
    <source>
        <dbReference type="ARBA" id="ARBA00048493"/>
    </source>
</evidence>
<dbReference type="GO" id="GO:0000287">
    <property type="term" value="F:magnesium ion binding"/>
    <property type="evidence" value="ECO:0007669"/>
    <property type="project" value="UniProtKB-UniRule"/>
</dbReference>
<keyword evidence="7 20" id="KW-0808">Transferase</keyword>
<keyword evidence="11 20" id="KW-0460">Magnesium</keyword>
<dbReference type="InterPro" id="IPR050065">
    <property type="entry name" value="GlmU-like"/>
</dbReference>
<keyword evidence="8 20" id="KW-0548">Nucleotidyltransferase</keyword>
<comment type="subcellular location">
    <subcellularLocation>
        <location evidence="1 20">Cytoplasm</location>
    </subcellularLocation>
</comment>
<dbReference type="GO" id="GO:0071555">
    <property type="term" value="P:cell wall organization"/>
    <property type="evidence" value="ECO:0007669"/>
    <property type="project" value="UniProtKB-KW"/>
</dbReference>
<dbReference type="InterPro" id="IPR029044">
    <property type="entry name" value="Nucleotide-diphossugar_trans"/>
</dbReference>
<feature type="binding site" evidence="20">
    <location>
        <position position="103"/>
    </location>
    <ligand>
        <name>Mg(2+)</name>
        <dbReference type="ChEBI" id="CHEBI:18420"/>
    </ligand>
</feature>
<feature type="active site" description="Proton acceptor" evidence="20">
    <location>
        <position position="363"/>
    </location>
</feature>
<evidence type="ECO:0000259" key="21">
    <source>
        <dbReference type="Pfam" id="PF00483"/>
    </source>
</evidence>
<feature type="binding site" evidence="20">
    <location>
        <position position="72"/>
    </location>
    <ligand>
        <name>UDP-N-acetyl-alpha-D-glucosamine</name>
        <dbReference type="ChEBI" id="CHEBI:57705"/>
    </ligand>
</feature>
<feature type="binding site" evidence="20">
    <location>
        <position position="140"/>
    </location>
    <ligand>
        <name>UDP-N-acetyl-alpha-D-glucosamine</name>
        <dbReference type="ChEBI" id="CHEBI:57705"/>
    </ligand>
</feature>
<dbReference type="GO" id="GO:0006048">
    <property type="term" value="P:UDP-N-acetylglucosamine biosynthetic process"/>
    <property type="evidence" value="ECO:0007669"/>
    <property type="project" value="InterPro"/>
</dbReference>
<evidence type="ECO:0000256" key="1">
    <source>
        <dbReference type="ARBA" id="ARBA00004496"/>
    </source>
</evidence>
<evidence type="ECO:0000256" key="2">
    <source>
        <dbReference type="ARBA" id="ARBA00005166"/>
    </source>
</evidence>
<comment type="catalytic activity">
    <reaction evidence="18 20">
        <text>N-acetyl-alpha-D-glucosamine 1-phosphate + UTP + H(+) = UDP-N-acetyl-alpha-D-glucosamine + diphosphate</text>
        <dbReference type="Rhea" id="RHEA:13509"/>
        <dbReference type="ChEBI" id="CHEBI:15378"/>
        <dbReference type="ChEBI" id="CHEBI:33019"/>
        <dbReference type="ChEBI" id="CHEBI:46398"/>
        <dbReference type="ChEBI" id="CHEBI:57705"/>
        <dbReference type="ChEBI" id="CHEBI:57776"/>
        <dbReference type="EC" id="2.7.7.23"/>
    </reaction>
</comment>
<evidence type="ECO:0000256" key="15">
    <source>
        <dbReference type="ARBA" id="ARBA00023315"/>
    </source>
</evidence>
<comment type="function">
    <text evidence="19 20">Catalyzes the last two sequential reactions in the de novo biosynthetic pathway for UDP-N-acetylglucosamine (UDP-GlcNAc). The C-terminal domain catalyzes the transfer of acetyl group from acetyl coenzyme A to glucosamine-1-phosphate (GlcN-1-P) to produce N-acetylglucosamine-1-phosphate (GlcNAc-1-P), which is converted into UDP-GlcNAc by the transfer of uridine 5-monophosphate (from uridine 5-triphosphate), a reaction catalyzed by the N-terminal domain.</text>
</comment>
<evidence type="ECO:0000313" key="22">
    <source>
        <dbReference type="EMBL" id="MBC8547339.1"/>
    </source>
</evidence>
<evidence type="ECO:0000256" key="16">
    <source>
        <dbReference type="ARBA" id="ARBA00023316"/>
    </source>
</evidence>
<comment type="pathway">
    <text evidence="20">Bacterial outer membrane biogenesis; LPS lipid A biosynthesis.</text>
</comment>
<dbReference type="GO" id="GO:0005737">
    <property type="term" value="C:cytoplasm"/>
    <property type="evidence" value="ECO:0007669"/>
    <property type="project" value="UniProtKB-SubCell"/>
</dbReference>
<dbReference type="InterPro" id="IPR005882">
    <property type="entry name" value="Bifunctional_GlmU"/>
</dbReference>
<dbReference type="PANTHER" id="PTHR43584">
    <property type="entry name" value="NUCLEOTIDYL TRANSFERASE"/>
    <property type="match status" value="1"/>
</dbReference>
<evidence type="ECO:0000256" key="5">
    <source>
        <dbReference type="ARBA" id="ARBA00007947"/>
    </source>
</evidence>
<evidence type="ECO:0000313" key="23">
    <source>
        <dbReference type="Proteomes" id="UP000653127"/>
    </source>
</evidence>
<protein>
    <recommendedName>
        <fullName evidence="20">Bifunctional protein GlmU</fullName>
    </recommendedName>
    <domain>
        <recommendedName>
            <fullName evidence="20">UDP-N-acetylglucosamine pyrophosphorylase</fullName>
            <ecNumber evidence="20">2.7.7.23</ecNumber>
        </recommendedName>
        <alternativeName>
            <fullName evidence="20">N-acetylglucosamine-1-phosphate uridyltransferase</fullName>
        </alternativeName>
    </domain>
    <domain>
        <recommendedName>
            <fullName evidence="20">Glucosamine-1-phosphate N-acetyltransferase</fullName>
            <ecNumber evidence="20">2.3.1.157</ecNumber>
        </recommendedName>
    </domain>
</protein>
<accession>A0A926I4F0</accession>
<feature type="binding site" evidence="20">
    <location>
        <begin position="386"/>
        <end position="387"/>
    </location>
    <ligand>
        <name>acetyl-CoA</name>
        <dbReference type="ChEBI" id="CHEBI:57288"/>
    </ligand>
</feature>
<keyword evidence="16 20" id="KW-0961">Cell wall biogenesis/degradation</keyword>
<comment type="similarity">
    <text evidence="5 20">In the N-terminal section; belongs to the N-acetylglucosamine-1-phosphate uridyltransferase family.</text>
</comment>
<feature type="binding site" evidence="20">
    <location>
        <position position="23"/>
    </location>
    <ligand>
        <name>UDP-N-acetyl-alpha-D-glucosamine</name>
        <dbReference type="ChEBI" id="CHEBI:57705"/>
    </ligand>
</feature>
<comment type="subunit">
    <text evidence="20">Homotrimer.</text>
</comment>